<dbReference type="EMBL" id="CP132942">
    <property type="protein sequence ID" value="XCB33586.1"/>
    <property type="molecule type" value="Genomic_DNA"/>
</dbReference>
<dbReference type="RefSeq" id="WP_353064424.1">
    <property type="nucleotide sequence ID" value="NZ_CP132942.1"/>
</dbReference>
<gene>
    <name evidence="1" type="ORF">RBB77_01510</name>
</gene>
<reference evidence="1" key="2">
    <citation type="journal article" date="2024" name="Environ. Microbiol.">
        <title>Genome analysis and description of Tunturibacter gen. nov. expands the diversity of Terriglobia in tundra soils.</title>
        <authorList>
            <person name="Messyasz A."/>
            <person name="Mannisto M.K."/>
            <person name="Kerkhof L.J."/>
            <person name="Haggblom M.M."/>
        </authorList>
    </citation>
    <scope>NUCLEOTIDE SEQUENCE</scope>
    <source>
        <strain evidence="1">X5P6</strain>
    </source>
</reference>
<evidence type="ECO:0000313" key="1">
    <source>
        <dbReference type="EMBL" id="XCB33586.1"/>
    </source>
</evidence>
<accession>A0AAU7ZRQ3</accession>
<name>A0AAU7ZRQ3_9BACT</name>
<proteinExistence type="predicted"/>
<organism evidence="1">
    <name type="scientific">Tunturiibacter psychrotolerans</name>
    <dbReference type="NCBI Taxonomy" id="3069686"/>
    <lineage>
        <taxon>Bacteria</taxon>
        <taxon>Pseudomonadati</taxon>
        <taxon>Acidobacteriota</taxon>
        <taxon>Terriglobia</taxon>
        <taxon>Terriglobales</taxon>
        <taxon>Acidobacteriaceae</taxon>
        <taxon>Tunturiibacter</taxon>
    </lineage>
</organism>
<dbReference type="AlphaFoldDB" id="A0AAU7ZRQ3"/>
<reference evidence="1" key="1">
    <citation type="submission" date="2023-08" db="EMBL/GenBank/DDBJ databases">
        <authorList>
            <person name="Messyasz A."/>
            <person name="Mannisto M.K."/>
            <person name="Kerkhof L.J."/>
            <person name="Haggblom M."/>
        </authorList>
    </citation>
    <scope>NUCLEOTIDE SEQUENCE</scope>
    <source>
        <strain evidence="1">X5P6</strain>
    </source>
</reference>
<dbReference type="KEGG" id="tpsc:RBB77_01510"/>
<sequence>MKITCRAILHGHAKELPLIAMTTMEAVEVDYRYLRAIQLE</sequence>
<protein>
    <submittedName>
        <fullName evidence="1">Uncharacterized protein</fullName>
    </submittedName>
</protein>